<gene>
    <name evidence="7" type="ORF">ACFQND_18915</name>
</gene>
<evidence type="ECO:0000259" key="6">
    <source>
        <dbReference type="PROSITE" id="PS50931"/>
    </source>
</evidence>
<dbReference type="SUPFAM" id="SSF53850">
    <property type="entry name" value="Periplasmic binding protein-like II"/>
    <property type="match status" value="1"/>
</dbReference>
<name>A0ABW1U161_9BURK</name>
<dbReference type="InterPro" id="IPR036390">
    <property type="entry name" value="WH_DNA-bd_sf"/>
</dbReference>
<keyword evidence="8" id="KW-1185">Reference proteome</keyword>
<evidence type="ECO:0000256" key="3">
    <source>
        <dbReference type="ARBA" id="ARBA00023125"/>
    </source>
</evidence>
<dbReference type="PROSITE" id="PS50931">
    <property type="entry name" value="HTH_LYSR"/>
    <property type="match status" value="1"/>
</dbReference>
<dbReference type="InterPro" id="IPR005119">
    <property type="entry name" value="LysR_subst-bd"/>
</dbReference>
<accession>A0ABW1U161</accession>
<feature type="chain" id="PRO_5047225990" evidence="5">
    <location>
        <begin position="23"/>
        <end position="309"/>
    </location>
</feature>
<dbReference type="EMBL" id="JBHSRS010000082">
    <property type="protein sequence ID" value="MFC6283302.1"/>
    <property type="molecule type" value="Genomic_DNA"/>
</dbReference>
<comment type="caution">
    <text evidence="7">The sequence shown here is derived from an EMBL/GenBank/DDBJ whole genome shotgun (WGS) entry which is preliminary data.</text>
</comment>
<dbReference type="InterPro" id="IPR036388">
    <property type="entry name" value="WH-like_DNA-bd_sf"/>
</dbReference>
<evidence type="ECO:0000313" key="7">
    <source>
        <dbReference type="EMBL" id="MFC6283302.1"/>
    </source>
</evidence>
<evidence type="ECO:0000256" key="4">
    <source>
        <dbReference type="ARBA" id="ARBA00023163"/>
    </source>
</evidence>
<keyword evidence="4" id="KW-0804">Transcription</keyword>
<dbReference type="InterPro" id="IPR000847">
    <property type="entry name" value="LysR_HTH_N"/>
</dbReference>
<dbReference type="SUPFAM" id="SSF46785">
    <property type="entry name" value="Winged helix' DNA-binding domain"/>
    <property type="match status" value="1"/>
</dbReference>
<evidence type="ECO:0000256" key="5">
    <source>
        <dbReference type="SAM" id="SignalP"/>
    </source>
</evidence>
<keyword evidence="3" id="KW-0238">DNA-binding</keyword>
<evidence type="ECO:0000256" key="2">
    <source>
        <dbReference type="ARBA" id="ARBA00023015"/>
    </source>
</evidence>
<dbReference type="Gene3D" id="1.10.10.10">
    <property type="entry name" value="Winged helix-like DNA-binding domain superfamily/Winged helix DNA-binding domain"/>
    <property type="match status" value="1"/>
</dbReference>
<evidence type="ECO:0000313" key="8">
    <source>
        <dbReference type="Proteomes" id="UP001596270"/>
    </source>
</evidence>
<feature type="signal peptide" evidence="5">
    <location>
        <begin position="1"/>
        <end position="22"/>
    </location>
</feature>
<dbReference type="NCBIfam" id="NF008095">
    <property type="entry name" value="PRK10837.1"/>
    <property type="match status" value="1"/>
</dbReference>
<dbReference type="CDD" id="cd08420">
    <property type="entry name" value="PBP2_CysL_like"/>
    <property type="match status" value="1"/>
</dbReference>
<reference evidence="8" key="1">
    <citation type="journal article" date="2019" name="Int. J. Syst. Evol. Microbiol.">
        <title>The Global Catalogue of Microorganisms (GCM) 10K type strain sequencing project: providing services to taxonomists for standard genome sequencing and annotation.</title>
        <authorList>
            <consortium name="The Broad Institute Genomics Platform"/>
            <consortium name="The Broad Institute Genome Sequencing Center for Infectious Disease"/>
            <person name="Wu L."/>
            <person name="Ma J."/>
        </authorList>
    </citation>
    <scope>NUCLEOTIDE SEQUENCE [LARGE SCALE GENOMIC DNA]</scope>
    <source>
        <strain evidence="8">CCUG 39402</strain>
    </source>
</reference>
<organism evidence="7 8">
    <name type="scientific">Polaromonas aquatica</name>
    <dbReference type="NCBI Taxonomy" id="332657"/>
    <lineage>
        <taxon>Bacteria</taxon>
        <taxon>Pseudomonadati</taxon>
        <taxon>Pseudomonadota</taxon>
        <taxon>Betaproteobacteria</taxon>
        <taxon>Burkholderiales</taxon>
        <taxon>Comamonadaceae</taxon>
        <taxon>Polaromonas</taxon>
    </lineage>
</organism>
<keyword evidence="2" id="KW-0805">Transcription regulation</keyword>
<feature type="domain" description="HTH lysR-type" evidence="6">
    <location>
        <begin position="3"/>
        <end position="60"/>
    </location>
</feature>
<dbReference type="Pfam" id="PF00126">
    <property type="entry name" value="HTH_1"/>
    <property type="match status" value="1"/>
</dbReference>
<keyword evidence="5" id="KW-0732">Signal</keyword>
<proteinExistence type="inferred from homology"/>
<dbReference type="Gene3D" id="3.40.190.290">
    <property type="match status" value="1"/>
</dbReference>
<sequence length="309" mass="32922">MRLTLRKLQLFCAIARTGSTMAGAEAASLSQSATSAALGELETALGARLFDRVGKRLVLNDAGRSLLPEALALLEQAQVIEERFGGGAAMARVRFRLAASTTIGNYVLPSLLAAFREQMPQASLDVWIGNTLGVAQIVAGFEADLGMIEGPCHIPDLQVLPWLDDELVLVAAPGHALAVAAEQAPLSALQLRAAPWLLREAGSGTREAVEQALLPYLHHVQSDTTLGSSEAIKNAVAAGLGVSCLSRVLVQDMIDAGRLRELKSELPVLKRSFSLIHRREKRLSDALTGFLELCRSTAAISSESRLRAS</sequence>
<dbReference type="PANTHER" id="PTHR30126:SF94">
    <property type="entry name" value="LYSR FAMILY TRANSCRIPTIONAL REGULATOR"/>
    <property type="match status" value="1"/>
</dbReference>
<protein>
    <submittedName>
        <fullName evidence="7">LysR family transcriptional regulator</fullName>
    </submittedName>
</protein>
<dbReference type="PANTHER" id="PTHR30126">
    <property type="entry name" value="HTH-TYPE TRANSCRIPTIONAL REGULATOR"/>
    <property type="match status" value="1"/>
</dbReference>
<evidence type="ECO:0000256" key="1">
    <source>
        <dbReference type="ARBA" id="ARBA00009437"/>
    </source>
</evidence>
<dbReference type="Pfam" id="PF03466">
    <property type="entry name" value="LysR_substrate"/>
    <property type="match status" value="1"/>
</dbReference>
<dbReference type="Proteomes" id="UP001596270">
    <property type="component" value="Unassembled WGS sequence"/>
</dbReference>
<comment type="similarity">
    <text evidence="1">Belongs to the LysR transcriptional regulatory family.</text>
</comment>
<dbReference type="RefSeq" id="WP_371437037.1">
    <property type="nucleotide sequence ID" value="NZ_JBHSRS010000082.1"/>
</dbReference>